<feature type="non-terminal residue" evidence="1">
    <location>
        <position position="254"/>
    </location>
</feature>
<accession>A0ACC3D2G6</accession>
<name>A0ACC3D2G6_9PEZI</name>
<dbReference type="EMBL" id="JAWDJW010008228">
    <property type="protein sequence ID" value="KAK3060872.1"/>
    <property type="molecule type" value="Genomic_DNA"/>
</dbReference>
<protein>
    <submittedName>
        <fullName evidence="1">Uncharacterized protein</fullName>
    </submittedName>
</protein>
<reference evidence="1" key="1">
    <citation type="submission" date="2024-09" db="EMBL/GenBank/DDBJ databases">
        <title>Black Yeasts Isolated from many extreme environments.</title>
        <authorList>
            <person name="Coleine C."/>
            <person name="Stajich J.E."/>
            <person name="Selbmann L."/>
        </authorList>
    </citation>
    <scope>NUCLEOTIDE SEQUENCE</scope>
    <source>
        <strain evidence="1">CCFEE 5737</strain>
    </source>
</reference>
<comment type="caution">
    <text evidence="1">The sequence shown here is derived from an EMBL/GenBank/DDBJ whole genome shotgun (WGS) entry which is preliminary data.</text>
</comment>
<gene>
    <name evidence="1" type="ORF">LTS18_007504</name>
</gene>
<sequence>DSPDWLGASTSSTLYNDIWRSVTPKSEIWNLADLQSNNRPELSAVFTYLDFAGWSHRWRAFPLSPLPQDVRDITRRHLIHGAELCSLEASFRLVEHNDGIDGLINPTTHNTDEKLAMQTDSLYLRRSDLPALQTAVDTCSSNVESPTPSTHFDERRHTIGRFYPSLIAGRGQAGLLFRAIAAEAKPPEAASTSQPSEAITCDSPDSDFDSTCCLDIEEIEPTLFGREQYVDMGDGSPGWAEYVRRMLEEGKPEN</sequence>
<keyword evidence="2" id="KW-1185">Reference proteome</keyword>
<dbReference type="Proteomes" id="UP001186974">
    <property type="component" value="Unassembled WGS sequence"/>
</dbReference>
<evidence type="ECO:0000313" key="2">
    <source>
        <dbReference type="Proteomes" id="UP001186974"/>
    </source>
</evidence>
<organism evidence="1 2">
    <name type="scientific">Coniosporium uncinatum</name>
    <dbReference type="NCBI Taxonomy" id="93489"/>
    <lineage>
        <taxon>Eukaryota</taxon>
        <taxon>Fungi</taxon>
        <taxon>Dikarya</taxon>
        <taxon>Ascomycota</taxon>
        <taxon>Pezizomycotina</taxon>
        <taxon>Dothideomycetes</taxon>
        <taxon>Dothideomycetes incertae sedis</taxon>
        <taxon>Coniosporium</taxon>
    </lineage>
</organism>
<proteinExistence type="predicted"/>
<evidence type="ECO:0000313" key="1">
    <source>
        <dbReference type="EMBL" id="KAK3060872.1"/>
    </source>
</evidence>
<feature type="non-terminal residue" evidence="1">
    <location>
        <position position="1"/>
    </location>
</feature>